<gene>
    <name evidence="3" type="ORF">E7101_00315</name>
</gene>
<name>A0A9D5S657_XYLRU</name>
<organism evidence="3 4">
    <name type="scientific">Xylanibacter ruminicola</name>
    <name type="common">Prevotella ruminicola</name>
    <dbReference type="NCBI Taxonomy" id="839"/>
    <lineage>
        <taxon>Bacteria</taxon>
        <taxon>Pseudomonadati</taxon>
        <taxon>Bacteroidota</taxon>
        <taxon>Bacteroidia</taxon>
        <taxon>Bacteroidales</taxon>
        <taxon>Prevotellaceae</taxon>
        <taxon>Xylanibacter</taxon>
    </lineage>
</organism>
<accession>A0A9D5S657</accession>
<protein>
    <submittedName>
        <fullName evidence="3">Helix-turn-helix transcriptional regulator</fullName>
    </submittedName>
</protein>
<proteinExistence type="predicted"/>
<evidence type="ECO:0000313" key="3">
    <source>
        <dbReference type="EMBL" id="MBE6269388.1"/>
    </source>
</evidence>
<dbReference type="InterPro" id="IPR001387">
    <property type="entry name" value="Cro/C1-type_HTH"/>
</dbReference>
<dbReference type="SUPFAM" id="SSF47413">
    <property type="entry name" value="lambda repressor-like DNA-binding domains"/>
    <property type="match status" value="1"/>
</dbReference>
<evidence type="ECO:0000256" key="1">
    <source>
        <dbReference type="SAM" id="MobiDB-lite"/>
    </source>
</evidence>
<feature type="domain" description="HTH cro/C1-type" evidence="2">
    <location>
        <begin position="49"/>
        <end position="98"/>
    </location>
</feature>
<dbReference type="Proteomes" id="UP000806522">
    <property type="component" value="Unassembled WGS sequence"/>
</dbReference>
<dbReference type="EMBL" id="SUYC01000001">
    <property type="protein sequence ID" value="MBE6269388.1"/>
    <property type="molecule type" value="Genomic_DNA"/>
</dbReference>
<dbReference type="CDD" id="cd00093">
    <property type="entry name" value="HTH_XRE"/>
    <property type="match status" value="1"/>
</dbReference>
<sequence length="113" mass="13295">MKKKTQEFLEAHKSETPSKWREEAEWRRDNWSWLRHSQKIAVKVLLQMKQEGLTQKALAERMNCTQQYVSKILKGKENMSLDTLSKLEDALGINLIYDEQVIYPNMVAEEALV</sequence>
<reference evidence="3" key="1">
    <citation type="submission" date="2019-04" db="EMBL/GenBank/DDBJ databases">
        <title>Evolution of Biomass-Degrading Anaerobic Consortia Revealed by Metagenomics.</title>
        <authorList>
            <person name="Peng X."/>
        </authorList>
    </citation>
    <scope>NUCLEOTIDE SEQUENCE</scope>
    <source>
        <strain evidence="3">SIG140</strain>
    </source>
</reference>
<dbReference type="AlphaFoldDB" id="A0A9D5S657"/>
<evidence type="ECO:0000313" key="4">
    <source>
        <dbReference type="Proteomes" id="UP000806522"/>
    </source>
</evidence>
<dbReference type="GO" id="GO:0003677">
    <property type="term" value="F:DNA binding"/>
    <property type="evidence" value="ECO:0007669"/>
    <property type="project" value="InterPro"/>
</dbReference>
<feature type="region of interest" description="Disordered" evidence="1">
    <location>
        <begin position="1"/>
        <end position="21"/>
    </location>
</feature>
<dbReference type="SMART" id="SM00530">
    <property type="entry name" value="HTH_XRE"/>
    <property type="match status" value="1"/>
</dbReference>
<evidence type="ECO:0000259" key="2">
    <source>
        <dbReference type="PROSITE" id="PS50943"/>
    </source>
</evidence>
<dbReference type="InterPro" id="IPR010982">
    <property type="entry name" value="Lambda_DNA-bd_dom_sf"/>
</dbReference>
<dbReference type="Gene3D" id="1.10.260.40">
    <property type="entry name" value="lambda repressor-like DNA-binding domains"/>
    <property type="match status" value="1"/>
</dbReference>
<comment type="caution">
    <text evidence="3">The sequence shown here is derived from an EMBL/GenBank/DDBJ whole genome shotgun (WGS) entry which is preliminary data.</text>
</comment>
<dbReference type="PROSITE" id="PS50943">
    <property type="entry name" value="HTH_CROC1"/>
    <property type="match status" value="1"/>
</dbReference>
<dbReference type="Pfam" id="PF01381">
    <property type="entry name" value="HTH_3"/>
    <property type="match status" value="1"/>
</dbReference>